<feature type="transmembrane region" description="Helical" evidence="4">
    <location>
        <begin position="335"/>
        <end position="351"/>
    </location>
</feature>
<feature type="transmembrane region" description="Helical" evidence="4">
    <location>
        <begin position="388"/>
        <end position="409"/>
    </location>
</feature>
<accession>A0A829YF74</accession>
<keyword evidence="3" id="KW-0808">Transferase</keyword>
<keyword evidence="7" id="KW-1185">Reference proteome</keyword>
<dbReference type="SUPFAM" id="SSF53448">
    <property type="entry name" value="Nucleotide-diphospho-sugar transferases"/>
    <property type="match status" value="1"/>
</dbReference>
<dbReference type="InterPro" id="IPR001173">
    <property type="entry name" value="Glyco_trans_2-like"/>
</dbReference>
<feature type="transmembrane region" description="Helical" evidence="4">
    <location>
        <begin position="421"/>
        <end position="444"/>
    </location>
</feature>
<comment type="caution">
    <text evidence="6">The sequence shown here is derived from an EMBL/GenBank/DDBJ whole genome shotgun (WGS) entry which is preliminary data.</text>
</comment>
<reference evidence="7" key="1">
    <citation type="submission" date="2020-01" db="EMBL/GenBank/DDBJ databases">
        <title>'Steroidobacter agaridevorans' sp. nov., agar-degrading bacteria isolated from rhizosphere soils.</title>
        <authorList>
            <person name="Ikenaga M."/>
            <person name="Kataoka M."/>
            <person name="Murouchi A."/>
            <person name="Katsuragi S."/>
            <person name="Sakai M."/>
        </authorList>
    </citation>
    <scope>NUCLEOTIDE SEQUENCE [LARGE SCALE GENOMIC DNA]</scope>
    <source>
        <strain evidence="7">YU21-B</strain>
    </source>
</reference>
<gene>
    <name evidence="6" type="ORF">GCM10011487_39390</name>
</gene>
<keyword evidence="4" id="KW-0472">Membrane</keyword>
<keyword evidence="4" id="KW-0812">Transmembrane</keyword>
<proteinExistence type="inferred from homology"/>
<dbReference type="Proteomes" id="UP000445000">
    <property type="component" value="Unassembled WGS sequence"/>
</dbReference>
<dbReference type="AlphaFoldDB" id="A0A829YF74"/>
<feature type="transmembrane region" description="Helical" evidence="4">
    <location>
        <begin position="357"/>
        <end position="376"/>
    </location>
</feature>
<dbReference type="Gene3D" id="3.90.550.10">
    <property type="entry name" value="Spore Coat Polysaccharide Biosynthesis Protein SpsA, Chain A"/>
    <property type="match status" value="1"/>
</dbReference>
<feature type="transmembrane region" description="Helical" evidence="4">
    <location>
        <begin position="37"/>
        <end position="56"/>
    </location>
</feature>
<evidence type="ECO:0000313" key="6">
    <source>
        <dbReference type="EMBL" id="GFE81939.1"/>
    </source>
</evidence>
<evidence type="ECO:0000313" key="7">
    <source>
        <dbReference type="Proteomes" id="UP000445000"/>
    </source>
</evidence>
<feature type="domain" description="Glycosyltransferase 2-like" evidence="5">
    <location>
        <begin position="193"/>
        <end position="365"/>
    </location>
</feature>
<dbReference type="EMBL" id="BLJN01000004">
    <property type="protein sequence ID" value="GFE81939.1"/>
    <property type="molecule type" value="Genomic_DNA"/>
</dbReference>
<dbReference type="GO" id="GO:0016757">
    <property type="term" value="F:glycosyltransferase activity"/>
    <property type="evidence" value="ECO:0007669"/>
    <property type="project" value="UniProtKB-KW"/>
</dbReference>
<comment type="similarity">
    <text evidence="1">Belongs to the glycosyltransferase 2 family.</text>
</comment>
<keyword evidence="2" id="KW-0328">Glycosyltransferase</keyword>
<evidence type="ECO:0000256" key="4">
    <source>
        <dbReference type="SAM" id="Phobius"/>
    </source>
</evidence>
<protein>
    <recommendedName>
        <fullName evidence="5">Glycosyltransferase 2-like domain-containing protein</fullName>
    </recommendedName>
</protein>
<evidence type="ECO:0000256" key="1">
    <source>
        <dbReference type="ARBA" id="ARBA00006739"/>
    </source>
</evidence>
<keyword evidence="4" id="KW-1133">Transmembrane helix</keyword>
<evidence type="ECO:0000259" key="5">
    <source>
        <dbReference type="Pfam" id="PF13632"/>
    </source>
</evidence>
<dbReference type="PANTHER" id="PTHR43630">
    <property type="entry name" value="POLY-BETA-1,6-N-ACETYL-D-GLUCOSAMINE SYNTHASE"/>
    <property type="match status" value="1"/>
</dbReference>
<dbReference type="PANTHER" id="PTHR43630:SF1">
    <property type="entry name" value="POLY-BETA-1,6-N-ACETYL-D-GLUCOSAMINE SYNTHASE"/>
    <property type="match status" value="1"/>
</dbReference>
<dbReference type="InterPro" id="IPR029044">
    <property type="entry name" value="Nucleotide-diphossugar_trans"/>
</dbReference>
<sequence>MKFNTPWSLLAPLAVCALLAGWIALSAANLQTASFSLLVYGLANLIVYTDALDFILRLHVRRRHIATAPTEENRHLSIDLAAAFPAGSRQLVPVRPYAIIASIHNLEPLLDEFMDAFAAYRDKVWLISDGSTDATVLRLRHAGWRCFDDGVNRHKPGAIKRLLERVPPHIETLMVVDPDIRIRDRNGGSRIDFERFIRDFQQSGAAAVCPRVMIEPDGFLARFQAFEYALAFRIGRESLADYSITSGVSCYRRDALERALAEHTHSVYAEDLQNALILLSHGERIYYDGRLVVSTEGPGNVRRWFSQRVGWYYGLLKVYIERFSQVWRIARRTPFAMYHFVVYLGGLSLIVHPLKIVSAILLVLSFISGFDNLFLANIFPRNALINPGYFMAAIGSYLALGVFALFTVVPKQERAYIAPIVPLYLFYAITHIAPMTVGYANWIAVKLFGRRLYRDHYEPLPSASTTLPLEEKTSLMRRAS</sequence>
<organism evidence="6 7">
    <name type="scientific">Steroidobacter agaridevorans</name>
    <dbReference type="NCBI Taxonomy" id="2695856"/>
    <lineage>
        <taxon>Bacteria</taxon>
        <taxon>Pseudomonadati</taxon>
        <taxon>Pseudomonadota</taxon>
        <taxon>Gammaproteobacteria</taxon>
        <taxon>Steroidobacterales</taxon>
        <taxon>Steroidobacteraceae</taxon>
        <taxon>Steroidobacter</taxon>
    </lineage>
</organism>
<name>A0A829YF74_9GAMM</name>
<evidence type="ECO:0000256" key="3">
    <source>
        <dbReference type="ARBA" id="ARBA00022679"/>
    </source>
</evidence>
<dbReference type="RefSeq" id="WP_161813629.1">
    <property type="nucleotide sequence ID" value="NZ_BLJN01000004.1"/>
</dbReference>
<dbReference type="Pfam" id="PF13632">
    <property type="entry name" value="Glyco_trans_2_3"/>
    <property type="match status" value="1"/>
</dbReference>
<evidence type="ECO:0000256" key="2">
    <source>
        <dbReference type="ARBA" id="ARBA00022676"/>
    </source>
</evidence>